<keyword evidence="4" id="KW-0378">Hydrolase</keyword>
<feature type="region of interest" description="Disordered" evidence="7">
    <location>
        <begin position="251"/>
        <end position="276"/>
    </location>
</feature>
<dbReference type="InterPro" id="IPR013103">
    <property type="entry name" value="RVT_2"/>
</dbReference>
<feature type="domain" description="Integrase catalytic" evidence="9">
    <location>
        <begin position="1"/>
        <end position="122"/>
    </location>
</feature>
<feature type="domain" description="Integrase catalytic" evidence="9">
    <location>
        <begin position="2598"/>
        <end position="2764"/>
    </location>
</feature>
<feature type="compositionally biased region" description="Basic and acidic residues" evidence="7">
    <location>
        <begin position="2251"/>
        <end position="2260"/>
    </location>
</feature>
<evidence type="ECO:0000256" key="2">
    <source>
        <dbReference type="ARBA" id="ARBA00022723"/>
    </source>
</evidence>
<feature type="compositionally biased region" description="Low complexity" evidence="7">
    <location>
        <begin position="2899"/>
        <end position="2931"/>
    </location>
</feature>
<feature type="region of interest" description="Disordered" evidence="7">
    <location>
        <begin position="2943"/>
        <end position="2962"/>
    </location>
</feature>
<feature type="region of interest" description="Disordered" evidence="7">
    <location>
        <begin position="1840"/>
        <end position="1876"/>
    </location>
</feature>
<name>A0AA38T0N9_9ASTR</name>
<dbReference type="GO" id="GO:0015074">
    <property type="term" value="P:DNA integration"/>
    <property type="evidence" value="ECO:0007669"/>
    <property type="project" value="InterPro"/>
</dbReference>
<reference evidence="11" key="1">
    <citation type="submission" date="2023-03" db="EMBL/GenBank/DDBJ databases">
        <title>Chromosome-scale reference genome and RAD-based genetic map of yellow starthistle (Centaurea solstitialis) reveal putative structural variation and QTLs associated with invader traits.</title>
        <authorList>
            <person name="Reatini B."/>
            <person name="Cang F.A."/>
            <person name="Jiang Q."/>
            <person name="Mckibben M.T.W."/>
            <person name="Barker M.S."/>
            <person name="Rieseberg L.H."/>
            <person name="Dlugosch K.M."/>
        </authorList>
    </citation>
    <scope>NUCLEOTIDE SEQUENCE</scope>
    <source>
        <strain evidence="11">CAN-66</strain>
        <tissue evidence="11">Leaf</tissue>
    </source>
</reference>
<dbReference type="Gene3D" id="3.30.420.10">
    <property type="entry name" value="Ribonuclease H-like superfamily/Ribonuclease H"/>
    <property type="match status" value="2"/>
</dbReference>
<feature type="region of interest" description="Disordered" evidence="7">
    <location>
        <begin position="2970"/>
        <end position="3033"/>
    </location>
</feature>
<evidence type="ECO:0000259" key="10">
    <source>
        <dbReference type="PROSITE" id="PS51393"/>
    </source>
</evidence>
<dbReference type="GO" id="GO:0016702">
    <property type="term" value="F:oxidoreductase activity, acting on single donors with incorporation of molecular oxygen, incorporation of two atoms of oxygen"/>
    <property type="evidence" value="ECO:0007669"/>
    <property type="project" value="InterPro"/>
</dbReference>
<dbReference type="CDD" id="cd09272">
    <property type="entry name" value="RNase_HI_RT_Ty1"/>
    <property type="match status" value="2"/>
</dbReference>
<feature type="region of interest" description="Disordered" evidence="7">
    <location>
        <begin position="1489"/>
        <end position="1573"/>
    </location>
</feature>
<keyword evidence="3" id="KW-0064">Aspartyl protease</keyword>
<evidence type="ECO:0000256" key="7">
    <source>
        <dbReference type="SAM" id="MobiDB-lite"/>
    </source>
</evidence>
<dbReference type="SMART" id="SM00343">
    <property type="entry name" value="ZnF_C2HC"/>
    <property type="match status" value="1"/>
</dbReference>
<keyword evidence="12" id="KW-1185">Reference proteome</keyword>
<dbReference type="PANTHER" id="PTHR42648">
    <property type="entry name" value="TRANSPOSASE, PUTATIVE-RELATED"/>
    <property type="match status" value="1"/>
</dbReference>
<feature type="compositionally biased region" description="Gly residues" evidence="7">
    <location>
        <begin position="1376"/>
        <end position="1388"/>
    </location>
</feature>
<dbReference type="PROSITE" id="PS50994">
    <property type="entry name" value="INTEGRASE"/>
    <property type="match status" value="2"/>
</dbReference>
<feature type="compositionally biased region" description="Polar residues" evidence="7">
    <location>
        <begin position="2239"/>
        <end position="2248"/>
    </location>
</feature>
<dbReference type="InterPro" id="IPR012337">
    <property type="entry name" value="RNaseH-like_sf"/>
</dbReference>
<feature type="region of interest" description="Disordered" evidence="7">
    <location>
        <begin position="193"/>
        <end position="214"/>
    </location>
</feature>
<dbReference type="Pfam" id="PF00665">
    <property type="entry name" value="rve"/>
    <property type="match status" value="1"/>
</dbReference>
<dbReference type="GO" id="GO:0004190">
    <property type="term" value="F:aspartic-type endopeptidase activity"/>
    <property type="evidence" value="ECO:0007669"/>
    <property type="project" value="UniProtKB-KW"/>
</dbReference>
<evidence type="ECO:0000256" key="3">
    <source>
        <dbReference type="ARBA" id="ARBA00022750"/>
    </source>
</evidence>
<dbReference type="Pfam" id="PF14223">
    <property type="entry name" value="Retrotran_gag_2"/>
    <property type="match status" value="1"/>
</dbReference>
<dbReference type="Pfam" id="PF13976">
    <property type="entry name" value="gag_pre-integrs"/>
    <property type="match status" value="1"/>
</dbReference>
<dbReference type="Gene3D" id="4.10.60.10">
    <property type="entry name" value="Zinc finger, CCHC-type"/>
    <property type="match status" value="1"/>
</dbReference>
<dbReference type="Pfam" id="PF00098">
    <property type="entry name" value="zf-CCHC"/>
    <property type="match status" value="1"/>
</dbReference>
<dbReference type="SUPFAM" id="SSF57756">
    <property type="entry name" value="Retrovirus zinc finger-like domains"/>
    <property type="match status" value="1"/>
</dbReference>
<dbReference type="InterPro" id="IPR036875">
    <property type="entry name" value="Znf_CCHC_sf"/>
</dbReference>
<dbReference type="InterPro" id="IPR001584">
    <property type="entry name" value="Integrase_cat-core"/>
</dbReference>
<dbReference type="SUPFAM" id="SSF53098">
    <property type="entry name" value="Ribonuclease H-like"/>
    <property type="match status" value="2"/>
</dbReference>
<dbReference type="InterPro" id="IPR054722">
    <property type="entry name" value="PolX-like_BBD"/>
</dbReference>
<dbReference type="Pfam" id="PF07727">
    <property type="entry name" value="RVT_2"/>
    <property type="match status" value="2"/>
</dbReference>
<dbReference type="Pfam" id="PF00305">
    <property type="entry name" value="Lipoxygenase"/>
    <property type="match status" value="1"/>
</dbReference>
<evidence type="ECO:0000259" key="9">
    <source>
        <dbReference type="PROSITE" id="PS50994"/>
    </source>
</evidence>
<feature type="compositionally biased region" description="Polar residues" evidence="7">
    <location>
        <begin position="1522"/>
        <end position="1536"/>
    </location>
</feature>
<feature type="compositionally biased region" description="Polar residues" evidence="7">
    <location>
        <begin position="2973"/>
        <end position="2991"/>
    </location>
</feature>
<evidence type="ECO:0000259" key="8">
    <source>
        <dbReference type="PROSITE" id="PS50158"/>
    </source>
</evidence>
<evidence type="ECO:0000313" key="12">
    <source>
        <dbReference type="Proteomes" id="UP001172457"/>
    </source>
</evidence>
<evidence type="ECO:0000256" key="4">
    <source>
        <dbReference type="ARBA" id="ARBA00022801"/>
    </source>
</evidence>
<feature type="compositionally biased region" description="Low complexity" evidence="7">
    <location>
        <begin position="1840"/>
        <end position="1852"/>
    </location>
</feature>
<feature type="compositionally biased region" description="Basic residues" evidence="7">
    <location>
        <begin position="2170"/>
        <end position="2184"/>
    </location>
</feature>
<proteinExistence type="predicted"/>
<feature type="region of interest" description="Disordered" evidence="7">
    <location>
        <begin position="2893"/>
        <end position="2938"/>
    </location>
</feature>
<dbReference type="SUPFAM" id="SSF48484">
    <property type="entry name" value="Lipoxigenase"/>
    <property type="match status" value="1"/>
</dbReference>
<feature type="compositionally biased region" description="Polar residues" evidence="7">
    <location>
        <begin position="203"/>
        <end position="214"/>
    </location>
</feature>
<sequence length="3477" mass="393197">MKSEAPDLIIKFIKRIQVLLQLPVRKIRSDNGTEFKNATLDAYLTSVGISHNFSGAYTPQQNGVVERRNQTLVEAARTMLAYSGLPLTFWAEAVSTACFTQNRTIITKRFKKTPYHIINRRVPNVKFFHVFGCRCYILNNRDNLGKFDKKADEGYFLGYSLTSKTFRVYNKRTKMVMETVYVTFDETVSMTSEHSSPGLEIHSQASTTTSDSITDPNSSELDLLFMDAFLDICADNEDLVLSRNPRVDIHDVPEPSSVNDSGPSENICSTSNSDQAIPVPSVEQSELTADDQLEIPAIIDENDSQNNLDDLAILPAQLKWTRARPLYNVIGDVNDGVKTRSASANYCLYKSFLSKIEPKNVSQALDDSDWLLAMQEELLQFKRNKVYRLVPRPQDKSIIKTKWIFRNKKDESGSIVRNKARVVAKGSSQQEGIDYDETFAPVARIEAIRIFLAYATHKNIKVFQMDVKSAFLNGVLPEEVYIEQPEGFVDPDFPDHVCILDKALYGLKQAPRAWYDTLTNHLLSKGFKRGTIDTTLFLKKEGDDLLLVQIYVDDIIFGSTNPELCTKFSKIMETEFEMSMMGELNFFLGIQVKQNPDGIFINQSKYIKDMLKKFNMTYCSPIKTPMPTGNLLGPDLAGKSVDQKIYRSMIGSLLYLTATRPDIMFATCFCARFQANPKESHLAAVKRNLRYLKGTPELGLWYPKDSSFKLISFTDSDYGGCKLDRKSTSGSCQFLGDKLVSGTSKKQNCVSTSTAEAEYVAAASYCSQVLWMKTQLLDYGYKLKRVPIYCDSESAIAITSNPVQHSKTKHIDIRYHFIKDNVEKGNIEMFFVQTDYQLADFFTKPLDEKRFNFLGEIVGCKIGLYPRSQVGAQSEDKGKVKVGNKVKALEQKKLFLLDYHDFLLPYVNKVRELDQTILYGSRTLMFLTPLGTLQPLSIELTRPPTNDGKPQWNNVYTPTREATGDWLWKLAKAQVMSHDSGFPNRNTRAEISAQIFRLGICTFSESENEPLIWGFASEKSLFRIQAIFRTQTFPNRKIVFSESGKLFSASKKSSESDPRLVLPVLVMGEYQQWRRRMIHFLDLLDENLMKSIREGPIRPTVTVAAVPKTDTCPELPAYVVEKPVEMFNPEQRARHLIDKRALTLLIMALPNDMYARVDSLTNARDVWLEIEQQMQGGDTAVESQKESTLNAYEGFKARENESLTESYQRLNAFVNDLRRLGVEKSKYEVNVKFLKNLTQEWQNMAINIQLSRNLGTLGLHDLFSMMVQHEEFITGGRSKKAVDPLALSAVPFGGPSTAPVQPMPFNNVSPQYYPEEYSQEFNPNYGTSVQHPDEPVIISISDEELFHVNESLALISHSVQRLNANRGYNRARGSGFPSGGRMGQGRGGHFQPERGQYGNQGRGSYQQGSMQAYDQGGYRNNQGRFIEDQGRYRDQPRRDNTYLDYQGGQGSQGDWRGQVSDINYRNSLRQYTPESGYIDRQGYEIGYGGRYESGRLDQGPGYGYEQNRSDRRQDERMDHGKSNFNGGESRGTSSRQIQRDDQQTQADQGIQRSNHPQGPITQNPAPQQTASPTTTCYKCGKLGHYARDCSVKYKDAAYFERKASLMRKKEKGVALLVDEENWVCEEESSDEEDHMVKGHCLMADFEGSEAVGPSTYQDIDPSERYLQSERTLVTKFRIDSAIYKDSLEDLTIVYNRETLESGIRESNLANKLSCLQKAHEELNSNHGELNIKFQLLSEERTRFFSKIQELEDNNFKRGQSEQTLSILTQHAKKNPFYKAKPGLGLSENHVLDKTPSHLYNFEDMAASKPKPAIVGGHVTEEFVRQTVTYTEVINGETITRTISPTNSTSSSPPTSPPPNRPIFVPATDPTNSEPTWEGIKARTPRVAMPPINYTDLNSSYDTREMELSEETLVIPPEDTSATKCPDLVRLEKEVFALRLKAMDLDACQHQILNLKVIVSEKDTLVRNLEKDLLEANAERIRLSSECETASSAFTNFQNKVADLQARYVILDIHFELLKELDHDERIMYRRSLTNQRVSNSILKRKVMNLENLYFSGSVNDKTVPILNHPIVTPQPKPVLDTEDYYSIISDDDEPPNSHRRIAEPKTVQDPNVEYDMKVFLDEDDDPSGFIPKKPKSVVVKSEKSTESRAPISEKSNPEGEKCVGTDKGKSVKPHAPKGLQKKHSKSNDARNSVKPIKSLDFHSSSFEEGETSQLQPNQPFSSTKPKFSKNSSGKGGNSIPTKPSSNSHHAYHADARRKDGGPNVKPPRKDHPGRNNSFSAFPKKHSPSRAGLGYVPPSVGKNSNMSVNSNRNLNDAFNTLRNDMCFMFDNFLRYGVSNSFYAPNTNVKSRKRKGRKRGKAKSSSSVKSPPPKEKSEKGTTPTDLSVSNPQEPIWQWVSHVWYFDSGAYRHMTGQRSFLFDYVERFEGYVKTADKTPKPMVGYGKITDGKYIIKDVRYVEGLGYNMFSSSQFCDNGYWVKQFQYGSDVNDEDNNVILSARRNGDLYSTVFRSIPQTHPQFEAISNPRNAICLLAKASKEDSWLWHRRLYHQNFKDMNKLVSKNLVKGLPETRLSKDTLCPACEQGKMTRSSHPPRMDTNSKSPLDMIHMDLCGPTRTESLARKKYMLVLVDEFSRFTWLEFLRAKSDAADRIIAFIKRIQVLLGRRVKKLRSDNGTEFRNAKLQSFLEDVGISHNFSAVRTPQQNGVVERKNRTLVEAARSMMAHSGVPQSFWAEAVSTACYTQNRTLIVKRTGKTAYEMVEQRKPNIDYFRVFGCKCYVLNDRDDFGKFEPKSDESIFIGYSHNSKAYRVFNKRTRTILESLNVDFSETETYSVASSSNVNTAFPELFTAPPSTDSSTNFFSLDFLDLADYDLPTLTGPIVVPAHAGSTSTSVTSDAFVTEPSSSTSTNSVSPESTTVSPPPEISSSASPEPVREQTPQPVLAPIPEEAPLPSPSSAQRTYAQVVREPRFEASPQNNLATGSSSRNQQEVLSVQDENDATNNQQAYVTHPHTRKWTKDHPPSQIIGSPSQPVTTRSAKNVENLILFGGFLSDFEPSDVSQALTDPDWVLAMQEELVEFERNKVWRLVTRPWGKSIIGLKWIFRNKKDENDLIIRNKARLVAKGYRQQEGIDYDETFAPVARIEAIRIFLAYAAHKNMTAYQMDVKCAFLNGVLQEEVYVEQPEGFVDPRFPEHVYVLDKALYGLKQAPRAWYETLTDYLLGVGYKKGTIDPTLFLKRSGKDLIIVQIYVDDIIFASTKPEMCQEFENTMKSQFKMSMMGELTFFLGLQVRQRPDDIFISQAKYVQDLLKRFDFSGSNSAATPMPRNFQLNADTFGKPVDQKTYRAIIGSLLYLTASRPDIVFSTGVCARFQCDPRDSHLSAVKRILRYLKGTPDFGLWYPKDSGFELIAYIDSDHAGCKLNRKSTSGACQFLGDKLVSWSSRKKNCVSLSTAEAEYVAAACCCSQVLWMKTQLADFG</sequence>
<feature type="compositionally biased region" description="Polar residues" evidence="7">
    <location>
        <begin position="1543"/>
        <end position="1560"/>
    </location>
</feature>
<feature type="compositionally biased region" description="Polar residues" evidence="7">
    <location>
        <begin position="1397"/>
        <end position="1423"/>
    </location>
</feature>
<dbReference type="PROSITE" id="PS51393">
    <property type="entry name" value="LIPOXYGENASE_3"/>
    <property type="match status" value="1"/>
</dbReference>
<feature type="compositionally biased region" description="Basic and acidic residues" evidence="7">
    <location>
        <begin position="1507"/>
        <end position="1521"/>
    </location>
</feature>
<dbReference type="InterPro" id="IPR025724">
    <property type="entry name" value="GAG-pre-integrase_dom"/>
</dbReference>
<dbReference type="InterPro" id="IPR039537">
    <property type="entry name" value="Retrotran_Ty1/copia-like"/>
</dbReference>
<dbReference type="InterPro" id="IPR013819">
    <property type="entry name" value="LipOase_C"/>
</dbReference>
<feature type="domain" description="Lipoxygenase" evidence="10">
    <location>
        <begin position="887"/>
        <end position="982"/>
    </location>
</feature>
<dbReference type="PANTHER" id="PTHR42648:SF32">
    <property type="entry name" value="RIBONUCLEASE H-LIKE DOMAIN, GAG-PRE-INTEGRASE DOMAIN PROTEIN-RELATED"/>
    <property type="match status" value="1"/>
</dbReference>
<dbReference type="EMBL" id="JARYMX010000007">
    <property type="protein sequence ID" value="KAJ9541988.1"/>
    <property type="molecule type" value="Genomic_DNA"/>
</dbReference>
<dbReference type="GO" id="GO:0003676">
    <property type="term" value="F:nucleic acid binding"/>
    <property type="evidence" value="ECO:0007669"/>
    <property type="project" value="InterPro"/>
</dbReference>
<evidence type="ECO:0000256" key="1">
    <source>
        <dbReference type="ARBA" id="ARBA00022670"/>
    </source>
</evidence>
<dbReference type="InterPro" id="IPR043502">
    <property type="entry name" value="DNA/RNA_pol_sf"/>
</dbReference>
<feature type="region of interest" description="Disordered" evidence="7">
    <location>
        <begin position="2088"/>
        <end position="2108"/>
    </location>
</feature>
<feature type="compositionally biased region" description="Basic residues" evidence="7">
    <location>
        <begin position="2348"/>
        <end position="2360"/>
    </location>
</feature>
<protein>
    <submittedName>
        <fullName evidence="11">Uncharacterized protein</fullName>
    </submittedName>
</protein>
<dbReference type="InterPro" id="IPR057670">
    <property type="entry name" value="SH3_retrovirus"/>
</dbReference>
<keyword evidence="5" id="KW-0863">Zinc-finger</keyword>
<feature type="compositionally biased region" description="Low complexity" evidence="7">
    <location>
        <begin position="1561"/>
        <end position="1573"/>
    </location>
</feature>
<feature type="region of interest" description="Disordered" evidence="7">
    <location>
        <begin position="2123"/>
        <end position="2307"/>
    </location>
</feature>
<evidence type="ECO:0000256" key="6">
    <source>
        <dbReference type="SAM" id="Coils"/>
    </source>
</evidence>
<feature type="region of interest" description="Disordered" evidence="7">
    <location>
        <begin position="1370"/>
        <end position="1458"/>
    </location>
</feature>
<dbReference type="GO" id="GO:0006508">
    <property type="term" value="P:proteolysis"/>
    <property type="evidence" value="ECO:0007669"/>
    <property type="project" value="UniProtKB-KW"/>
</dbReference>
<dbReference type="InterPro" id="IPR001878">
    <property type="entry name" value="Znf_CCHC"/>
</dbReference>
<dbReference type="InterPro" id="IPR036226">
    <property type="entry name" value="LipOase_C_sf"/>
</dbReference>
<dbReference type="SUPFAM" id="SSF56672">
    <property type="entry name" value="DNA/RNA polymerases"/>
    <property type="match status" value="2"/>
</dbReference>
<evidence type="ECO:0000313" key="11">
    <source>
        <dbReference type="EMBL" id="KAJ9541988.1"/>
    </source>
</evidence>
<organism evidence="11 12">
    <name type="scientific">Centaurea solstitialis</name>
    <name type="common">yellow star-thistle</name>
    <dbReference type="NCBI Taxonomy" id="347529"/>
    <lineage>
        <taxon>Eukaryota</taxon>
        <taxon>Viridiplantae</taxon>
        <taxon>Streptophyta</taxon>
        <taxon>Embryophyta</taxon>
        <taxon>Tracheophyta</taxon>
        <taxon>Spermatophyta</taxon>
        <taxon>Magnoliopsida</taxon>
        <taxon>eudicotyledons</taxon>
        <taxon>Gunneridae</taxon>
        <taxon>Pentapetalae</taxon>
        <taxon>asterids</taxon>
        <taxon>campanulids</taxon>
        <taxon>Asterales</taxon>
        <taxon>Asteraceae</taxon>
        <taxon>Carduoideae</taxon>
        <taxon>Cardueae</taxon>
        <taxon>Centaureinae</taxon>
        <taxon>Centaurea</taxon>
    </lineage>
</organism>
<feature type="compositionally biased region" description="Basic and acidic residues" evidence="7">
    <location>
        <begin position="1425"/>
        <end position="1441"/>
    </location>
</feature>
<accession>A0AA38T0N9</accession>
<dbReference type="GO" id="GO:0008270">
    <property type="term" value="F:zinc ion binding"/>
    <property type="evidence" value="ECO:0007669"/>
    <property type="project" value="UniProtKB-KW"/>
</dbReference>
<keyword evidence="1" id="KW-0645">Protease</keyword>
<dbReference type="Pfam" id="PF25597">
    <property type="entry name" value="SH3_retrovirus"/>
    <property type="match status" value="2"/>
</dbReference>
<feature type="region of interest" description="Disordered" evidence="7">
    <location>
        <begin position="2583"/>
        <end position="2603"/>
    </location>
</feature>
<keyword evidence="5" id="KW-0862">Zinc</keyword>
<dbReference type="Pfam" id="PF22936">
    <property type="entry name" value="Pol_BBD"/>
    <property type="match status" value="1"/>
</dbReference>
<feature type="compositionally biased region" description="Pro residues" evidence="7">
    <location>
        <begin position="2943"/>
        <end position="2953"/>
    </location>
</feature>
<comment type="caution">
    <text evidence="11">The sequence shown here is derived from an EMBL/GenBank/DDBJ whole genome shotgun (WGS) entry which is preliminary data.</text>
</comment>
<keyword evidence="6" id="KW-0175">Coiled coil</keyword>
<feature type="compositionally biased region" description="Low complexity" evidence="7">
    <location>
        <begin position="3021"/>
        <end position="3031"/>
    </location>
</feature>
<feature type="region of interest" description="Disordered" evidence="7">
    <location>
        <begin position="2342"/>
        <end position="2386"/>
    </location>
</feature>
<feature type="compositionally biased region" description="Basic and acidic residues" evidence="7">
    <location>
        <begin position="2155"/>
        <end position="2169"/>
    </location>
</feature>
<feature type="compositionally biased region" description="Polar residues" evidence="7">
    <location>
        <begin position="256"/>
        <end position="275"/>
    </location>
</feature>
<dbReference type="Proteomes" id="UP001172457">
    <property type="component" value="Chromosome 7"/>
</dbReference>
<dbReference type="PROSITE" id="PS50158">
    <property type="entry name" value="ZF_CCHC"/>
    <property type="match status" value="1"/>
</dbReference>
<evidence type="ECO:0000256" key="5">
    <source>
        <dbReference type="PROSITE-ProRule" id="PRU00047"/>
    </source>
</evidence>
<gene>
    <name evidence="11" type="ORF">OSB04_028494</name>
</gene>
<feature type="domain" description="CCHC-type" evidence="8">
    <location>
        <begin position="1576"/>
        <end position="1589"/>
    </location>
</feature>
<feature type="compositionally biased region" description="Polar residues" evidence="7">
    <location>
        <begin position="2586"/>
        <end position="2601"/>
    </location>
</feature>
<dbReference type="Gene3D" id="3.10.450.60">
    <property type="match status" value="1"/>
</dbReference>
<dbReference type="InterPro" id="IPR036397">
    <property type="entry name" value="RNaseH_sf"/>
</dbReference>
<feature type="compositionally biased region" description="Polar residues" evidence="7">
    <location>
        <begin position="2201"/>
        <end position="2225"/>
    </location>
</feature>
<keyword evidence="2" id="KW-0479">Metal-binding</keyword>
<feature type="coiled-coil region" evidence="6">
    <location>
        <begin position="1958"/>
        <end position="1985"/>
    </location>
</feature>